<name>A0A2K8P2U7_9MOLU</name>
<dbReference type="OrthoDB" id="396721at2"/>
<proteinExistence type="predicted"/>
<accession>A0A2K8P2U7</accession>
<feature type="transmembrane region" description="Helical" evidence="1">
    <location>
        <begin position="112"/>
        <end position="137"/>
    </location>
</feature>
<protein>
    <recommendedName>
        <fullName evidence="4">ECF transporter S component</fullName>
    </recommendedName>
</protein>
<organism evidence="2 3">
    <name type="scientific">Mesoplasma coleopterae</name>
    <dbReference type="NCBI Taxonomy" id="324078"/>
    <lineage>
        <taxon>Bacteria</taxon>
        <taxon>Bacillati</taxon>
        <taxon>Mycoplasmatota</taxon>
        <taxon>Mollicutes</taxon>
        <taxon>Entomoplasmatales</taxon>
        <taxon>Entomoplasmataceae</taxon>
        <taxon>Mesoplasma</taxon>
    </lineage>
</organism>
<reference evidence="2 3" key="1">
    <citation type="submission" date="2017-11" db="EMBL/GenBank/DDBJ databases">
        <title>Genome sequence of Mesoplasma coleopterae BARC 779 (ATCC 49583).</title>
        <authorList>
            <person name="Lo W.-S."/>
            <person name="Kuo C.-H."/>
        </authorList>
    </citation>
    <scope>NUCLEOTIDE SEQUENCE [LARGE SCALE GENOMIC DNA]</scope>
    <source>
        <strain evidence="2 3">BARC 779</strain>
    </source>
</reference>
<evidence type="ECO:0000313" key="2">
    <source>
        <dbReference type="EMBL" id="ATZ21077.1"/>
    </source>
</evidence>
<keyword evidence="1" id="KW-0472">Membrane</keyword>
<evidence type="ECO:0000256" key="1">
    <source>
        <dbReference type="SAM" id="Phobius"/>
    </source>
</evidence>
<sequence length="289" mass="33666">MKKNKKEYGTYLKDISLLEEEEINNLEHKKEDHYHGIHHFDDRGQHDHIEKNEFKLSIEFKMSRRRLIYKMVLTSVFLALTATVSAIDIFFEKIALPVGSGQLWIDFRFLDIAFICISIATLGPIFSSIIGFLNPFIHFAIHGGEHGIWSTVIEAPQNILIVWMVWAVFNVLFNNSPIHRDTDKSKARFKRFTPIPVMIILASVITTGIFILGMYLDGLTSNHDHIHEHSIQLFHEGHHHSDGKLEDVTDINFIILLSIFAWNILRYTVAFSIFSIVEWRMRPINHRYK</sequence>
<evidence type="ECO:0008006" key="4">
    <source>
        <dbReference type="Google" id="ProtNLM"/>
    </source>
</evidence>
<dbReference type="AlphaFoldDB" id="A0A2K8P2U7"/>
<feature type="transmembrane region" description="Helical" evidence="1">
    <location>
        <begin position="195"/>
        <end position="216"/>
    </location>
</feature>
<keyword evidence="1" id="KW-1133">Transmembrane helix</keyword>
<keyword evidence="3" id="KW-1185">Reference proteome</keyword>
<dbReference type="Proteomes" id="UP000232221">
    <property type="component" value="Chromosome"/>
</dbReference>
<keyword evidence="1" id="KW-0812">Transmembrane</keyword>
<evidence type="ECO:0000313" key="3">
    <source>
        <dbReference type="Proteomes" id="UP000232221"/>
    </source>
</evidence>
<dbReference type="KEGG" id="mcol:MCOLE_v1c05660"/>
<gene>
    <name evidence="2" type="ORF">MCOLE_v1c05660</name>
</gene>
<dbReference type="Gene3D" id="1.10.1760.20">
    <property type="match status" value="1"/>
</dbReference>
<dbReference type="EMBL" id="CP024968">
    <property type="protein sequence ID" value="ATZ21077.1"/>
    <property type="molecule type" value="Genomic_DNA"/>
</dbReference>
<dbReference type="RefSeq" id="WP_100671295.1">
    <property type="nucleotide sequence ID" value="NZ_CP024968.1"/>
</dbReference>
<feature type="transmembrane region" description="Helical" evidence="1">
    <location>
        <begin position="253"/>
        <end position="277"/>
    </location>
</feature>
<feature type="transmembrane region" description="Helical" evidence="1">
    <location>
        <begin position="67"/>
        <end position="91"/>
    </location>
</feature>